<dbReference type="AlphaFoldDB" id="A0A9P5YC88"/>
<evidence type="ECO:0000259" key="1">
    <source>
        <dbReference type="PROSITE" id="PS50181"/>
    </source>
</evidence>
<proteinExistence type="predicted"/>
<organism evidence="2 3">
    <name type="scientific">Collybia nuda</name>
    <dbReference type="NCBI Taxonomy" id="64659"/>
    <lineage>
        <taxon>Eukaryota</taxon>
        <taxon>Fungi</taxon>
        <taxon>Dikarya</taxon>
        <taxon>Basidiomycota</taxon>
        <taxon>Agaricomycotina</taxon>
        <taxon>Agaricomycetes</taxon>
        <taxon>Agaricomycetidae</taxon>
        <taxon>Agaricales</taxon>
        <taxon>Tricholomatineae</taxon>
        <taxon>Clitocybaceae</taxon>
        <taxon>Collybia</taxon>
    </lineage>
</organism>
<evidence type="ECO:0000313" key="2">
    <source>
        <dbReference type="EMBL" id="KAF9466035.1"/>
    </source>
</evidence>
<dbReference type="Gene3D" id="1.20.1280.50">
    <property type="match status" value="1"/>
</dbReference>
<dbReference type="EMBL" id="MU150243">
    <property type="protein sequence ID" value="KAF9466035.1"/>
    <property type="molecule type" value="Genomic_DNA"/>
</dbReference>
<dbReference type="InterPro" id="IPR001810">
    <property type="entry name" value="F-box_dom"/>
</dbReference>
<evidence type="ECO:0000313" key="3">
    <source>
        <dbReference type="Proteomes" id="UP000807353"/>
    </source>
</evidence>
<dbReference type="Pfam" id="PF12937">
    <property type="entry name" value="F-box-like"/>
    <property type="match status" value="1"/>
</dbReference>
<dbReference type="SUPFAM" id="SSF81383">
    <property type="entry name" value="F-box domain"/>
    <property type="match status" value="1"/>
</dbReference>
<gene>
    <name evidence="2" type="ORF">BDZ94DRAFT_239325</name>
</gene>
<keyword evidence="3" id="KW-1185">Reference proteome</keyword>
<dbReference type="SMART" id="SM00256">
    <property type="entry name" value="FBOX"/>
    <property type="match status" value="1"/>
</dbReference>
<dbReference type="InterPro" id="IPR036047">
    <property type="entry name" value="F-box-like_dom_sf"/>
</dbReference>
<dbReference type="OrthoDB" id="3022179at2759"/>
<name>A0A9P5YC88_9AGAR</name>
<comment type="caution">
    <text evidence="2">The sequence shown here is derived from an EMBL/GenBank/DDBJ whole genome shotgun (WGS) entry which is preliminary data.</text>
</comment>
<dbReference type="PROSITE" id="PS50181">
    <property type="entry name" value="FBOX"/>
    <property type="match status" value="1"/>
</dbReference>
<accession>A0A9P5YC88</accession>
<feature type="domain" description="F-box" evidence="1">
    <location>
        <begin position="1"/>
        <end position="52"/>
    </location>
</feature>
<dbReference type="Proteomes" id="UP000807353">
    <property type="component" value="Unassembled WGS sequence"/>
</dbReference>
<reference evidence="2" key="1">
    <citation type="submission" date="2020-11" db="EMBL/GenBank/DDBJ databases">
        <authorList>
            <consortium name="DOE Joint Genome Institute"/>
            <person name="Ahrendt S."/>
            <person name="Riley R."/>
            <person name="Andreopoulos W."/>
            <person name="Labutti K."/>
            <person name="Pangilinan J."/>
            <person name="Ruiz-Duenas F.J."/>
            <person name="Barrasa J.M."/>
            <person name="Sanchez-Garcia M."/>
            <person name="Camarero S."/>
            <person name="Miyauchi S."/>
            <person name="Serrano A."/>
            <person name="Linde D."/>
            <person name="Babiker R."/>
            <person name="Drula E."/>
            <person name="Ayuso-Fernandez I."/>
            <person name="Pacheco R."/>
            <person name="Padilla G."/>
            <person name="Ferreira P."/>
            <person name="Barriuso J."/>
            <person name="Kellner H."/>
            <person name="Castanera R."/>
            <person name="Alfaro M."/>
            <person name="Ramirez L."/>
            <person name="Pisabarro A.G."/>
            <person name="Kuo A."/>
            <person name="Tritt A."/>
            <person name="Lipzen A."/>
            <person name="He G."/>
            <person name="Yan M."/>
            <person name="Ng V."/>
            <person name="Cullen D."/>
            <person name="Martin F."/>
            <person name="Rosso M.-N."/>
            <person name="Henrissat B."/>
            <person name="Hibbett D."/>
            <person name="Martinez A.T."/>
            <person name="Grigoriev I.V."/>
        </authorList>
    </citation>
    <scope>NUCLEOTIDE SEQUENCE</scope>
    <source>
        <strain evidence="2">CBS 247.69</strain>
    </source>
</reference>
<sequence>MTSVQLLPVETLANVFSLCSYIDLLSVSAVCRVWKIIVESDPCLRVQTFKSTGNDIEGQTSLINPTPVHEIIQIHPVIMKVSYRMGDELASAGFPCENPSTAQLRPLSDLAVSADFATIPAITSMNIEVKRPSCTCCRPTILSFIVGVQNISGIRVLDIFSALAKE</sequence>
<protein>
    <recommendedName>
        <fullName evidence="1">F-box domain-containing protein</fullName>
    </recommendedName>
</protein>